<dbReference type="EMBL" id="JAVHJS010000007">
    <property type="protein sequence ID" value="KAK2852938.1"/>
    <property type="molecule type" value="Genomic_DNA"/>
</dbReference>
<proteinExistence type="predicted"/>
<dbReference type="Proteomes" id="UP001187315">
    <property type="component" value="Unassembled WGS sequence"/>
</dbReference>
<sequence>MPVYKQRLKQEAPVQREVTRWTDQLVATLQDALDDADWDMFRLSADDVIMFTEVVVGFIGKLADDTVQKTTIRAFPNQKPWVDKTIRDALRSRSAAYNTGLATGNMDKYKAASYSVRRAVKEAKRRYGRNTRKAAGPDGITVQPTERIRPSLTESL</sequence>
<reference evidence="2" key="1">
    <citation type="submission" date="2023-08" db="EMBL/GenBank/DDBJ databases">
        <title>Pelteobagrus vachellii genome.</title>
        <authorList>
            <person name="Liu H."/>
        </authorList>
    </citation>
    <scope>NUCLEOTIDE SEQUENCE</scope>
    <source>
        <strain evidence="2">PRFRI_2022a</strain>
        <tissue evidence="2">Muscle</tissue>
    </source>
</reference>
<accession>A0AA88NBM0</accession>
<dbReference type="AlphaFoldDB" id="A0AA88NBM0"/>
<evidence type="ECO:0000313" key="3">
    <source>
        <dbReference type="Proteomes" id="UP001187315"/>
    </source>
</evidence>
<feature type="region of interest" description="Disordered" evidence="1">
    <location>
        <begin position="125"/>
        <end position="156"/>
    </location>
</feature>
<protein>
    <submittedName>
        <fullName evidence="2">Uncharacterized protein</fullName>
    </submittedName>
</protein>
<comment type="caution">
    <text evidence="2">The sequence shown here is derived from an EMBL/GenBank/DDBJ whole genome shotgun (WGS) entry which is preliminary data.</text>
</comment>
<evidence type="ECO:0000256" key="1">
    <source>
        <dbReference type="SAM" id="MobiDB-lite"/>
    </source>
</evidence>
<name>A0AA88NBM0_TACVA</name>
<evidence type="ECO:0000313" key="2">
    <source>
        <dbReference type="EMBL" id="KAK2852938.1"/>
    </source>
</evidence>
<keyword evidence="3" id="KW-1185">Reference proteome</keyword>
<dbReference type="PANTHER" id="PTHR47510:SF3">
    <property type="entry name" value="ENDO_EXONUCLEASE_PHOSPHATASE DOMAIN-CONTAINING PROTEIN"/>
    <property type="match status" value="1"/>
</dbReference>
<organism evidence="2 3">
    <name type="scientific">Tachysurus vachellii</name>
    <name type="common">Darkbarbel catfish</name>
    <name type="synonym">Pelteobagrus vachellii</name>
    <dbReference type="NCBI Taxonomy" id="175792"/>
    <lineage>
        <taxon>Eukaryota</taxon>
        <taxon>Metazoa</taxon>
        <taxon>Chordata</taxon>
        <taxon>Craniata</taxon>
        <taxon>Vertebrata</taxon>
        <taxon>Euteleostomi</taxon>
        <taxon>Actinopterygii</taxon>
        <taxon>Neopterygii</taxon>
        <taxon>Teleostei</taxon>
        <taxon>Ostariophysi</taxon>
        <taxon>Siluriformes</taxon>
        <taxon>Bagridae</taxon>
        <taxon>Tachysurus</taxon>
    </lineage>
</organism>
<dbReference type="PANTHER" id="PTHR47510">
    <property type="entry name" value="REVERSE TRANSCRIPTASE DOMAIN-CONTAINING PROTEIN"/>
    <property type="match status" value="1"/>
</dbReference>
<gene>
    <name evidence="2" type="ORF">Q7C36_008139</name>
</gene>